<feature type="transmembrane region" description="Helical" evidence="1">
    <location>
        <begin position="79"/>
        <end position="96"/>
    </location>
</feature>
<protein>
    <submittedName>
        <fullName evidence="2">Uncharacterized protein</fullName>
    </submittedName>
</protein>
<keyword evidence="1" id="KW-0812">Transmembrane</keyword>
<name>A0A075GI00_9EURY</name>
<feature type="transmembrane region" description="Helical" evidence="1">
    <location>
        <begin position="46"/>
        <end position="67"/>
    </location>
</feature>
<evidence type="ECO:0000256" key="1">
    <source>
        <dbReference type="SAM" id="Phobius"/>
    </source>
</evidence>
<organism evidence="2">
    <name type="scientific">uncultured marine group II/III euryarchaeote KM3_15_B02</name>
    <dbReference type="NCBI Taxonomy" id="1457910"/>
    <lineage>
        <taxon>Archaea</taxon>
        <taxon>Methanobacteriati</taxon>
        <taxon>Methanobacteriota</taxon>
        <taxon>environmental samples</taxon>
    </lineage>
</organism>
<proteinExistence type="predicted"/>
<dbReference type="EMBL" id="KF900661">
    <property type="protein sequence ID" value="AIF02795.1"/>
    <property type="molecule type" value="Genomic_DNA"/>
</dbReference>
<dbReference type="AlphaFoldDB" id="A0A075GI00"/>
<keyword evidence="1" id="KW-1133">Transmembrane helix</keyword>
<keyword evidence="1" id="KW-0472">Membrane</keyword>
<sequence length="122" mass="13110">MNSFRALNILPIMSVSLSSTAALVVTAEITTPALDRRNILCMLPRFAGLISFSFITSIIFLNLAELAPALSNPILSEEIVFTILIISSMSIIPFFTSVCLSLTSIALSMTCLTSAVCIGFCR</sequence>
<reference evidence="2" key="1">
    <citation type="journal article" date="2014" name="Genome Biol. Evol.">
        <title>Pangenome evidence for extensive interdomain horizontal transfer affecting lineage core and shell genes in uncultured planktonic thaumarchaeota and euryarchaeota.</title>
        <authorList>
            <person name="Deschamps P."/>
            <person name="Zivanovic Y."/>
            <person name="Moreira D."/>
            <person name="Rodriguez-Valera F."/>
            <person name="Lopez-Garcia P."/>
        </authorList>
    </citation>
    <scope>NUCLEOTIDE SEQUENCE</scope>
</reference>
<evidence type="ECO:0000313" key="2">
    <source>
        <dbReference type="EMBL" id="AIF02795.1"/>
    </source>
</evidence>
<accession>A0A075GI00</accession>